<dbReference type="InterPro" id="IPR036390">
    <property type="entry name" value="WH_DNA-bd_sf"/>
</dbReference>
<sequence length="214" mass="23185">MAARKVGNLLGLAVLAVLAERPMHRYEMASVIRSRGKDRQLAVKWGSLYTVVDNLARHGFIAVVGTDRDGARPERTIYRITEAGVGELQDWAAQLLAEPGGAADPLVAGLSVLPALSPETAIDLLGRRVDALAEQAADVRSQLVRDAQHVPRMFLIEDEYALAQLDAQLAWVRGLRDELAAGTFPDLAEWRRLQAAGMPGLDAPGPHDDEEAQP</sequence>
<comment type="caution">
    <text evidence="2">The sequence shown here is derived from an EMBL/GenBank/DDBJ whole genome shotgun (WGS) entry which is preliminary data.</text>
</comment>
<gene>
    <name evidence="2" type="ORF">GCM10022236_51220</name>
</gene>
<evidence type="ECO:0000259" key="1">
    <source>
        <dbReference type="Pfam" id="PF03551"/>
    </source>
</evidence>
<dbReference type="EMBL" id="BAABAB010000052">
    <property type="protein sequence ID" value="GAA3642322.1"/>
    <property type="molecule type" value="Genomic_DNA"/>
</dbReference>
<dbReference type="PANTHER" id="PTHR43252:SF2">
    <property type="entry name" value="TRANSCRIPTION REGULATOR, PADR-LIKE FAMILY"/>
    <property type="match status" value="1"/>
</dbReference>
<dbReference type="PANTHER" id="PTHR43252">
    <property type="entry name" value="TRANSCRIPTIONAL REGULATOR YQJI"/>
    <property type="match status" value="1"/>
</dbReference>
<name>A0ABP7AXQ3_9ACTN</name>
<dbReference type="SUPFAM" id="SSF46785">
    <property type="entry name" value="Winged helix' DNA-binding domain"/>
    <property type="match status" value="1"/>
</dbReference>
<dbReference type="Pfam" id="PF03551">
    <property type="entry name" value="PadR"/>
    <property type="match status" value="1"/>
</dbReference>
<accession>A0ABP7AXQ3</accession>
<keyword evidence="3" id="KW-1185">Reference proteome</keyword>
<dbReference type="RefSeq" id="WP_344809962.1">
    <property type="nucleotide sequence ID" value="NZ_BAABAB010000052.1"/>
</dbReference>
<dbReference type="Gene3D" id="1.10.10.10">
    <property type="entry name" value="Winged helix-like DNA-binding domain superfamily/Winged helix DNA-binding domain"/>
    <property type="match status" value="1"/>
</dbReference>
<dbReference type="Proteomes" id="UP001501490">
    <property type="component" value="Unassembled WGS sequence"/>
</dbReference>
<feature type="domain" description="Transcription regulator PadR N-terminal" evidence="1">
    <location>
        <begin position="14"/>
        <end position="89"/>
    </location>
</feature>
<evidence type="ECO:0000313" key="3">
    <source>
        <dbReference type="Proteomes" id="UP001501490"/>
    </source>
</evidence>
<reference evidence="3" key="1">
    <citation type="journal article" date="2019" name="Int. J. Syst. Evol. Microbiol.">
        <title>The Global Catalogue of Microorganisms (GCM) 10K type strain sequencing project: providing services to taxonomists for standard genome sequencing and annotation.</title>
        <authorList>
            <consortium name="The Broad Institute Genomics Platform"/>
            <consortium name="The Broad Institute Genome Sequencing Center for Infectious Disease"/>
            <person name="Wu L."/>
            <person name="Ma J."/>
        </authorList>
    </citation>
    <scope>NUCLEOTIDE SEQUENCE [LARGE SCALE GENOMIC DNA]</scope>
    <source>
        <strain evidence="3">JCM 16929</strain>
    </source>
</reference>
<protein>
    <submittedName>
        <fullName evidence="2">PadR family transcriptional regulator</fullName>
    </submittedName>
</protein>
<proteinExistence type="predicted"/>
<evidence type="ECO:0000313" key="2">
    <source>
        <dbReference type="EMBL" id="GAA3642322.1"/>
    </source>
</evidence>
<dbReference type="InterPro" id="IPR036388">
    <property type="entry name" value="WH-like_DNA-bd_sf"/>
</dbReference>
<dbReference type="InterPro" id="IPR005149">
    <property type="entry name" value="Tscrpt_reg_PadR_N"/>
</dbReference>
<organism evidence="2 3">
    <name type="scientific">Microlunatus ginsengisoli</name>
    <dbReference type="NCBI Taxonomy" id="363863"/>
    <lineage>
        <taxon>Bacteria</taxon>
        <taxon>Bacillati</taxon>
        <taxon>Actinomycetota</taxon>
        <taxon>Actinomycetes</taxon>
        <taxon>Propionibacteriales</taxon>
        <taxon>Propionibacteriaceae</taxon>
        <taxon>Microlunatus</taxon>
    </lineage>
</organism>